<proteinExistence type="predicted"/>
<dbReference type="RefSeq" id="WP_086754088.1">
    <property type="nucleotide sequence ID" value="NZ_JAGJBZ010000002.1"/>
</dbReference>
<dbReference type="Proteomes" id="UP001271723">
    <property type="component" value="Unassembled WGS sequence"/>
</dbReference>
<feature type="region of interest" description="Disordered" evidence="1">
    <location>
        <begin position="1"/>
        <end position="30"/>
    </location>
</feature>
<organism evidence="2 3">
    <name type="scientific">Streptomyces griseiscabiei</name>
    <dbReference type="NCBI Taxonomy" id="2993540"/>
    <lineage>
        <taxon>Bacteria</taxon>
        <taxon>Bacillati</taxon>
        <taxon>Actinomycetota</taxon>
        <taxon>Actinomycetes</taxon>
        <taxon>Kitasatosporales</taxon>
        <taxon>Streptomycetaceae</taxon>
        <taxon>Streptomyces</taxon>
    </lineage>
</organism>
<name>A0ABU4L670_9ACTN</name>
<sequence>MADAADAVPSRPDDHAGMTYGPTGPESLSPDDAALIRSEQLGGAVTYRTETVEKADVVRATAR</sequence>
<reference evidence="2 3" key="1">
    <citation type="journal article" date="2023" name="Microb. Genom.">
        <title>Mesoterricola silvestris gen. nov., sp. nov., Mesoterricola sediminis sp. nov., Geothrix oryzae sp. nov., Geothrix edaphica sp. nov., Geothrix rubra sp. nov., and Geothrix limicola sp. nov., six novel members of Acidobacteriota isolated from soils.</title>
        <authorList>
            <person name="Weisberg A.J."/>
            <person name="Pearce E."/>
            <person name="Kramer C.G."/>
            <person name="Chang J.H."/>
            <person name="Clarke C.R."/>
        </authorList>
    </citation>
    <scope>NUCLEOTIDE SEQUENCE [LARGE SCALE GENOMIC DNA]</scope>
    <source>
        <strain evidence="2 3">NRRL_B-2795</strain>
    </source>
</reference>
<dbReference type="EMBL" id="JARAVY010000008">
    <property type="protein sequence ID" value="MDX2911173.1"/>
    <property type="molecule type" value="Genomic_DNA"/>
</dbReference>
<dbReference type="Gene3D" id="3.90.25.10">
    <property type="entry name" value="UDP-galactose 4-epimerase, domain 1"/>
    <property type="match status" value="1"/>
</dbReference>
<accession>A0ABU4L670</accession>
<comment type="caution">
    <text evidence="2">The sequence shown here is derived from an EMBL/GenBank/DDBJ whole genome shotgun (WGS) entry which is preliminary data.</text>
</comment>
<gene>
    <name evidence="2" type="ORF">PV517_21040</name>
</gene>
<keyword evidence="3" id="KW-1185">Reference proteome</keyword>
<evidence type="ECO:0000256" key="1">
    <source>
        <dbReference type="SAM" id="MobiDB-lite"/>
    </source>
</evidence>
<evidence type="ECO:0000313" key="3">
    <source>
        <dbReference type="Proteomes" id="UP001271723"/>
    </source>
</evidence>
<dbReference type="Gene3D" id="3.40.50.720">
    <property type="entry name" value="NAD(P)-binding Rossmann-like Domain"/>
    <property type="match status" value="1"/>
</dbReference>
<protein>
    <submittedName>
        <fullName evidence="2">Uncharacterized protein</fullName>
    </submittedName>
</protein>
<evidence type="ECO:0000313" key="2">
    <source>
        <dbReference type="EMBL" id="MDX2911173.1"/>
    </source>
</evidence>